<proteinExistence type="predicted"/>
<sequence>MTFFNFFASAANFFFSHKLRVFYNMLILSRFLFAEKIRLSIRIFL</sequence>
<organism evidence="1">
    <name type="scientific">Siphoviridae sp. ctHOG1</name>
    <dbReference type="NCBI Taxonomy" id="2827829"/>
    <lineage>
        <taxon>Viruses</taxon>
        <taxon>Duplodnaviria</taxon>
        <taxon>Heunggongvirae</taxon>
        <taxon>Uroviricota</taxon>
        <taxon>Caudoviricetes</taxon>
    </lineage>
</organism>
<accession>A0A8S5SVE2</accession>
<dbReference type="EMBL" id="BK032683">
    <property type="protein sequence ID" value="DAF54969.1"/>
    <property type="molecule type" value="Genomic_DNA"/>
</dbReference>
<reference evidence="1" key="1">
    <citation type="journal article" date="2021" name="Proc. Natl. Acad. Sci. U.S.A.">
        <title>A Catalog of Tens of Thousands of Viruses from Human Metagenomes Reveals Hidden Associations with Chronic Diseases.</title>
        <authorList>
            <person name="Tisza M.J."/>
            <person name="Buck C.B."/>
        </authorList>
    </citation>
    <scope>NUCLEOTIDE SEQUENCE</scope>
    <source>
        <strain evidence="1">CtHOG1</strain>
    </source>
</reference>
<protein>
    <submittedName>
        <fullName evidence="1">Uncharacterized protein</fullName>
    </submittedName>
</protein>
<name>A0A8S5SVE2_9CAUD</name>
<evidence type="ECO:0000313" key="1">
    <source>
        <dbReference type="EMBL" id="DAF54969.1"/>
    </source>
</evidence>